<comment type="caution">
    <text evidence="2">The sequence shown here is derived from an EMBL/GenBank/DDBJ whole genome shotgun (WGS) entry which is preliminary data.</text>
</comment>
<organism evidence="2 3">
    <name type="scientific">Cellulomonas aerilata</name>
    <dbReference type="NCBI Taxonomy" id="515326"/>
    <lineage>
        <taxon>Bacteria</taxon>
        <taxon>Bacillati</taxon>
        <taxon>Actinomycetota</taxon>
        <taxon>Actinomycetes</taxon>
        <taxon>Micrococcales</taxon>
        <taxon>Cellulomonadaceae</taxon>
        <taxon>Cellulomonas</taxon>
    </lineage>
</organism>
<name>A0A512DFS7_9CELL</name>
<feature type="region of interest" description="Disordered" evidence="1">
    <location>
        <begin position="28"/>
        <end position="56"/>
    </location>
</feature>
<protein>
    <submittedName>
        <fullName evidence="2">Uncharacterized protein</fullName>
    </submittedName>
</protein>
<dbReference type="EMBL" id="BJYY01000019">
    <property type="protein sequence ID" value="GEO35321.1"/>
    <property type="molecule type" value="Genomic_DNA"/>
</dbReference>
<evidence type="ECO:0000313" key="2">
    <source>
        <dbReference type="EMBL" id="GEO35321.1"/>
    </source>
</evidence>
<sequence>MRGEQLDQIDQQRSFVTVLRLLRRHRTTLARRPRGNQPVASMRTARAETPATPWGVARARDAAVDLGRAQHPGGVARP</sequence>
<evidence type="ECO:0000256" key="1">
    <source>
        <dbReference type="SAM" id="MobiDB-lite"/>
    </source>
</evidence>
<gene>
    <name evidence="2" type="ORF">CAE01nite_30460</name>
</gene>
<keyword evidence="3" id="KW-1185">Reference proteome</keyword>
<proteinExistence type="predicted"/>
<reference evidence="2 3" key="1">
    <citation type="submission" date="2019-07" db="EMBL/GenBank/DDBJ databases">
        <title>Whole genome shotgun sequence of Cellulomonas aerilata NBRC 106308.</title>
        <authorList>
            <person name="Hosoyama A."/>
            <person name="Uohara A."/>
            <person name="Ohji S."/>
            <person name="Ichikawa N."/>
        </authorList>
    </citation>
    <scope>NUCLEOTIDE SEQUENCE [LARGE SCALE GENOMIC DNA]</scope>
    <source>
        <strain evidence="2 3">NBRC 106308</strain>
    </source>
</reference>
<accession>A0A512DFS7</accession>
<dbReference type="Proteomes" id="UP000321181">
    <property type="component" value="Unassembled WGS sequence"/>
</dbReference>
<evidence type="ECO:0000313" key="3">
    <source>
        <dbReference type="Proteomes" id="UP000321181"/>
    </source>
</evidence>
<dbReference type="AlphaFoldDB" id="A0A512DFS7"/>